<dbReference type="Gene3D" id="3.90.226.10">
    <property type="entry name" value="2-enoyl-CoA Hydratase, Chain A, domain 1"/>
    <property type="match status" value="1"/>
</dbReference>
<evidence type="ECO:0000256" key="12">
    <source>
        <dbReference type="ARBA" id="ARBA00051293"/>
    </source>
</evidence>
<evidence type="ECO:0000256" key="1">
    <source>
        <dbReference type="ARBA" id="ARBA00004305"/>
    </source>
</evidence>
<dbReference type="AlphaFoldDB" id="A0A2B4RR70"/>
<evidence type="ECO:0000256" key="15">
    <source>
        <dbReference type="ARBA" id="ARBA00056147"/>
    </source>
</evidence>
<comment type="catalytic activity">
    <reaction evidence="14">
        <text>(3Z)-octenoyl-CoA = (2E)-octenoyl-CoA</text>
        <dbReference type="Rhea" id="RHEA:46044"/>
        <dbReference type="ChEBI" id="CHEBI:62242"/>
        <dbReference type="ChEBI" id="CHEBI:85640"/>
    </reaction>
    <physiologicalReaction direction="left-to-right" evidence="14">
        <dbReference type="Rhea" id="RHEA:46045"/>
    </physiologicalReaction>
</comment>
<accession>A0A2B4RR70</accession>
<evidence type="ECO:0000313" key="19">
    <source>
        <dbReference type="EMBL" id="PFX19666.1"/>
    </source>
</evidence>
<evidence type="ECO:0000256" key="3">
    <source>
        <dbReference type="ARBA" id="ARBA00005254"/>
    </source>
</evidence>
<dbReference type="InterPro" id="IPR018376">
    <property type="entry name" value="Enoyl-CoA_hyd/isom_CS"/>
</dbReference>
<dbReference type="EMBL" id="LSMT01000349">
    <property type="protein sequence ID" value="PFX19666.1"/>
    <property type="molecule type" value="Genomic_DNA"/>
</dbReference>
<comment type="catalytic activity">
    <reaction evidence="11">
        <text>(3Z)-decenoyl-CoA = (2E)-decenoyl-CoA</text>
        <dbReference type="Rhea" id="RHEA:77195"/>
        <dbReference type="ChEBI" id="CHEBI:61406"/>
        <dbReference type="ChEBI" id="CHEBI:195601"/>
    </reaction>
    <physiologicalReaction direction="left-to-right" evidence="11">
        <dbReference type="Rhea" id="RHEA:77196"/>
    </physiologicalReaction>
</comment>
<evidence type="ECO:0000256" key="11">
    <source>
        <dbReference type="ARBA" id="ARBA00050938"/>
    </source>
</evidence>
<protein>
    <recommendedName>
        <fullName evidence="16">Enoyl-CoA delta isomerase 1, mitochondrial</fullName>
    </recommendedName>
    <alternativeName>
        <fullName evidence="17">3,2-trans-enoyl-CoA isomerase</fullName>
    </alternativeName>
</protein>
<keyword evidence="8" id="KW-0443">Lipid metabolism</keyword>
<comment type="caution">
    <text evidence="19">The sequence shown here is derived from an EMBL/GenBank/DDBJ whole genome shotgun (WGS) entry which is preliminary data.</text>
</comment>
<proteinExistence type="inferred from homology"/>
<evidence type="ECO:0000256" key="9">
    <source>
        <dbReference type="ARBA" id="ARBA00023128"/>
    </source>
</evidence>
<dbReference type="STRING" id="50429.A0A2B4RR70"/>
<dbReference type="InterPro" id="IPR029045">
    <property type="entry name" value="ClpP/crotonase-like_dom_sf"/>
</dbReference>
<comment type="pathway">
    <text evidence="2">Lipid metabolism; fatty acid beta-oxidation.</text>
</comment>
<dbReference type="Pfam" id="PF00378">
    <property type="entry name" value="ECH_1"/>
    <property type="match status" value="1"/>
</dbReference>
<keyword evidence="6" id="KW-0809">Transit peptide</keyword>
<dbReference type="PROSITE" id="PS00166">
    <property type="entry name" value="ENOYL_COA_HYDRATASE"/>
    <property type="match status" value="1"/>
</dbReference>
<keyword evidence="10 19" id="KW-0413">Isomerase</keyword>
<comment type="subunit">
    <text evidence="4">Homotrimer.</text>
</comment>
<dbReference type="SUPFAM" id="SSF52096">
    <property type="entry name" value="ClpP/crotonase"/>
    <property type="match status" value="1"/>
</dbReference>
<dbReference type="PANTHER" id="PTHR11941:SF45">
    <property type="entry name" value="ENOYL-COA DELTA ISOMERASE 1, MITOCHONDRIAL"/>
    <property type="match status" value="1"/>
</dbReference>
<dbReference type="GO" id="GO:0006635">
    <property type="term" value="P:fatty acid beta-oxidation"/>
    <property type="evidence" value="ECO:0007669"/>
    <property type="project" value="TreeGrafter"/>
</dbReference>
<evidence type="ECO:0000256" key="16">
    <source>
        <dbReference type="ARBA" id="ARBA00068317"/>
    </source>
</evidence>
<keyword evidence="20" id="KW-1185">Reference proteome</keyword>
<sequence length="299" mass="33181">MATPLKFGKSFLRVVEVAKVAPQGNGVPATKAFLGASQFRRYTSTHVNVQKHGSVAILELNRGPVNSFSLEFLEEINTNLESLENDQDCQGLIVTSGVPKVFSAGLDLVKEIYQPSDKKRLASFWSNFQEMWLRLYGSRLATMAAINGHAMAGGCVLGLSCDYRVMAEGFRIGMVEIEAGVPPPSWVVGTMRNVVGQSCTEKAILSNKRYTSEEALAVGMVDKTVPKDKVMEETMVEMEKWVAFSGKARELTKRTLRKEYVEALENNRAEDIKNFCDCILDEDVQKAIGKQIEKISKKK</sequence>
<organism evidence="19 20">
    <name type="scientific">Stylophora pistillata</name>
    <name type="common">Smooth cauliflower coral</name>
    <dbReference type="NCBI Taxonomy" id="50429"/>
    <lineage>
        <taxon>Eukaryota</taxon>
        <taxon>Metazoa</taxon>
        <taxon>Cnidaria</taxon>
        <taxon>Anthozoa</taxon>
        <taxon>Hexacorallia</taxon>
        <taxon>Scleractinia</taxon>
        <taxon>Astrocoeniina</taxon>
        <taxon>Pocilloporidae</taxon>
        <taxon>Stylophora</taxon>
    </lineage>
</organism>
<reference evidence="20" key="1">
    <citation type="journal article" date="2017" name="bioRxiv">
        <title>Comparative analysis of the genomes of Stylophora pistillata and Acropora digitifera provides evidence for extensive differences between species of corals.</title>
        <authorList>
            <person name="Voolstra C.R."/>
            <person name="Li Y."/>
            <person name="Liew Y.J."/>
            <person name="Baumgarten S."/>
            <person name="Zoccola D."/>
            <person name="Flot J.-F."/>
            <person name="Tambutte S."/>
            <person name="Allemand D."/>
            <person name="Aranda M."/>
        </authorList>
    </citation>
    <scope>NUCLEOTIDE SEQUENCE [LARGE SCALE GENOMIC DNA]</scope>
</reference>
<comment type="subcellular location">
    <subcellularLocation>
        <location evidence="1">Mitochondrion matrix</location>
    </subcellularLocation>
</comment>
<evidence type="ECO:0000256" key="8">
    <source>
        <dbReference type="ARBA" id="ARBA00023098"/>
    </source>
</evidence>
<comment type="function">
    <text evidence="15">Key enzyme of fatty acid beta-oxidation. Able to isomerize both 3-cis (3Z) and 3-trans (3E) double bonds into the 2-trans (2E) form in a range of enoyl-CoA species, with a preference for (3Z)-enoyl-CoAs over (3E)-enoyl-CoAs. The catalytic efficiency of this enzyme is not affected by the fatty acyl chain length.</text>
</comment>
<evidence type="ECO:0000256" key="2">
    <source>
        <dbReference type="ARBA" id="ARBA00005005"/>
    </source>
</evidence>
<dbReference type="PANTHER" id="PTHR11941">
    <property type="entry name" value="ENOYL-COA HYDRATASE-RELATED"/>
    <property type="match status" value="1"/>
</dbReference>
<dbReference type="Proteomes" id="UP000225706">
    <property type="component" value="Unassembled WGS sequence"/>
</dbReference>
<evidence type="ECO:0000256" key="14">
    <source>
        <dbReference type="ARBA" id="ARBA00052542"/>
    </source>
</evidence>
<comment type="catalytic activity">
    <reaction evidence="13">
        <text>(3Z)-dodecenoyl-CoA = (2E)-dodecenoyl-CoA</text>
        <dbReference type="Rhea" id="RHEA:23716"/>
        <dbReference type="ChEBI" id="CHEBI:57330"/>
        <dbReference type="ChEBI" id="CHEBI:58543"/>
        <dbReference type="EC" id="5.3.3.8"/>
    </reaction>
    <physiologicalReaction direction="left-to-right" evidence="13">
        <dbReference type="Rhea" id="RHEA:23717"/>
    </physiologicalReaction>
</comment>
<evidence type="ECO:0000256" key="13">
    <source>
        <dbReference type="ARBA" id="ARBA00052376"/>
    </source>
</evidence>
<keyword evidence="9" id="KW-0496">Mitochondrion</keyword>
<evidence type="ECO:0000256" key="6">
    <source>
        <dbReference type="ARBA" id="ARBA00022946"/>
    </source>
</evidence>
<comment type="catalytic activity">
    <reaction evidence="12">
        <text>(2E)-tetradecenoyl-CoA = (3Z)-tetradecenoyl-CoA</text>
        <dbReference type="Rhea" id="RHEA:29847"/>
        <dbReference type="ChEBI" id="CHEBI:61405"/>
        <dbReference type="ChEBI" id="CHEBI:61968"/>
    </reaction>
    <physiologicalReaction direction="right-to-left" evidence="12">
        <dbReference type="Rhea" id="RHEA:29849"/>
    </physiologicalReaction>
</comment>
<dbReference type="InterPro" id="IPR001753">
    <property type="entry name" value="Enoyl-CoA_hydra/iso"/>
</dbReference>
<dbReference type="Gene3D" id="6.10.250.170">
    <property type="match status" value="1"/>
</dbReference>
<evidence type="ECO:0000256" key="5">
    <source>
        <dbReference type="ARBA" id="ARBA00022832"/>
    </source>
</evidence>
<dbReference type="GO" id="GO:0004165">
    <property type="term" value="F:delta(3)-delta(2)-enoyl-CoA isomerase activity"/>
    <property type="evidence" value="ECO:0007669"/>
    <property type="project" value="UniProtKB-EC"/>
</dbReference>
<evidence type="ECO:0000256" key="18">
    <source>
        <dbReference type="RuleBase" id="RU003707"/>
    </source>
</evidence>
<keyword evidence="5" id="KW-0276">Fatty acid metabolism</keyword>
<name>A0A2B4RR70_STYPI</name>
<gene>
    <name evidence="19" type="primary">Eci1</name>
    <name evidence="19" type="ORF">AWC38_SpisGene15908</name>
</gene>
<dbReference type="OrthoDB" id="1696280at2759"/>
<dbReference type="CDD" id="cd06558">
    <property type="entry name" value="crotonase-like"/>
    <property type="match status" value="1"/>
</dbReference>
<comment type="similarity">
    <text evidence="3 18">Belongs to the enoyl-CoA hydratase/isomerase family.</text>
</comment>
<keyword evidence="7" id="KW-0007">Acetylation</keyword>
<dbReference type="FunFam" id="3.90.226.10:FF:000034">
    <property type="entry name" value="Enoyl-CoA delta isomerase 1"/>
    <property type="match status" value="1"/>
</dbReference>
<evidence type="ECO:0000256" key="7">
    <source>
        <dbReference type="ARBA" id="ARBA00022990"/>
    </source>
</evidence>
<evidence type="ECO:0000313" key="20">
    <source>
        <dbReference type="Proteomes" id="UP000225706"/>
    </source>
</evidence>
<evidence type="ECO:0000256" key="10">
    <source>
        <dbReference type="ARBA" id="ARBA00023235"/>
    </source>
</evidence>
<evidence type="ECO:0000256" key="17">
    <source>
        <dbReference type="ARBA" id="ARBA00083575"/>
    </source>
</evidence>
<dbReference type="GO" id="GO:0005759">
    <property type="term" value="C:mitochondrial matrix"/>
    <property type="evidence" value="ECO:0007669"/>
    <property type="project" value="UniProtKB-SubCell"/>
</dbReference>
<evidence type="ECO:0000256" key="4">
    <source>
        <dbReference type="ARBA" id="ARBA00011233"/>
    </source>
</evidence>